<dbReference type="AlphaFoldDB" id="A0A6A6Z9W6"/>
<protein>
    <submittedName>
        <fullName evidence="1 3">Uncharacterized protein</fullName>
    </submittedName>
</protein>
<gene>
    <name evidence="1 3" type="ORF">BDZ99DRAFT_564811</name>
</gene>
<evidence type="ECO:0000313" key="1">
    <source>
        <dbReference type="EMBL" id="KAF2816997.1"/>
    </source>
</evidence>
<reference evidence="3" key="3">
    <citation type="submission" date="2025-04" db="UniProtKB">
        <authorList>
            <consortium name="RefSeq"/>
        </authorList>
    </citation>
    <scope>IDENTIFICATION</scope>
    <source>
        <strain evidence="3">CBS 304.34</strain>
    </source>
</reference>
<dbReference type="EMBL" id="MU003692">
    <property type="protein sequence ID" value="KAF2816997.1"/>
    <property type="molecule type" value="Genomic_DNA"/>
</dbReference>
<dbReference type="Proteomes" id="UP000504636">
    <property type="component" value="Unplaced"/>
</dbReference>
<proteinExistence type="predicted"/>
<evidence type="ECO:0000313" key="2">
    <source>
        <dbReference type="Proteomes" id="UP000504636"/>
    </source>
</evidence>
<accession>A0A6A6Z9W6</accession>
<name>A0A6A6Z9W6_9PEZI</name>
<organism evidence="1">
    <name type="scientific">Mytilinidion resinicola</name>
    <dbReference type="NCBI Taxonomy" id="574789"/>
    <lineage>
        <taxon>Eukaryota</taxon>
        <taxon>Fungi</taxon>
        <taxon>Dikarya</taxon>
        <taxon>Ascomycota</taxon>
        <taxon>Pezizomycotina</taxon>
        <taxon>Dothideomycetes</taxon>
        <taxon>Pleosporomycetidae</taxon>
        <taxon>Mytilinidiales</taxon>
        <taxon>Mytilinidiaceae</taxon>
        <taxon>Mytilinidion</taxon>
    </lineage>
</organism>
<dbReference type="OrthoDB" id="10345471at2759"/>
<evidence type="ECO:0000313" key="3">
    <source>
        <dbReference type="RefSeq" id="XP_033583961.1"/>
    </source>
</evidence>
<reference evidence="1 3" key="1">
    <citation type="journal article" date="2020" name="Stud. Mycol.">
        <title>101 Dothideomycetes genomes: a test case for predicting lifestyles and emergence of pathogens.</title>
        <authorList>
            <person name="Haridas S."/>
            <person name="Albert R."/>
            <person name="Binder M."/>
            <person name="Bloem J."/>
            <person name="Labutti K."/>
            <person name="Salamov A."/>
            <person name="Andreopoulos B."/>
            <person name="Baker S."/>
            <person name="Barry K."/>
            <person name="Bills G."/>
            <person name="Bluhm B."/>
            <person name="Cannon C."/>
            <person name="Castanera R."/>
            <person name="Culley D."/>
            <person name="Daum C."/>
            <person name="Ezra D."/>
            <person name="Gonzalez J."/>
            <person name="Henrissat B."/>
            <person name="Kuo A."/>
            <person name="Liang C."/>
            <person name="Lipzen A."/>
            <person name="Lutzoni F."/>
            <person name="Magnuson J."/>
            <person name="Mondo S."/>
            <person name="Nolan M."/>
            <person name="Ohm R."/>
            <person name="Pangilinan J."/>
            <person name="Park H.-J."/>
            <person name="Ramirez L."/>
            <person name="Alfaro M."/>
            <person name="Sun H."/>
            <person name="Tritt A."/>
            <person name="Yoshinaga Y."/>
            <person name="Zwiers L.-H."/>
            <person name="Turgeon B."/>
            <person name="Goodwin S."/>
            <person name="Spatafora J."/>
            <person name="Crous P."/>
            <person name="Grigoriev I."/>
        </authorList>
    </citation>
    <scope>NUCLEOTIDE SEQUENCE</scope>
    <source>
        <strain evidence="1 3">CBS 304.34</strain>
    </source>
</reference>
<dbReference type="GeneID" id="54468294"/>
<dbReference type="RefSeq" id="XP_033583961.1">
    <property type="nucleotide sequence ID" value="XM_033727401.1"/>
</dbReference>
<keyword evidence="2" id="KW-1185">Reference proteome</keyword>
<reference evidence="3" key="2">
    <citation type="submission" date="2020-04" db="EMBL/GenBank/DDBJ databases">
        <authorList>
            <consortium name="NCBI Genome Project"/>
        </authorList>
    </citation>
    <scope>NUCLEOTIDE SEQUENCE</scope>
    <source>
        <strain evidence="3">CBS 304.34</strain>
    </source>
</reference>
<sequence>MAAHIALPSRNKRPIAQTASAFIEALSAEIDKQHKAPPGCAHADFIDSARSTTRNIIARWNYKARKSPNIAAVRLVWYRGLDPSHNLNPRSLQNMFNRAVINAAARHYILDLNPHTPTPLHAAFGAAMREAEEEPASFAARDRYVNLWNNEKAGEFWLLNAAEEGVWYEFLESVWGRKHADGGEEFPYERSKEVCGVRMSSRLVNGLDAERGELRAWFRVAVEQVLEDGDVAF</sequence>